<evidence type="ECO:0000313" key="2">
    <source>
        <dbReference type="Proteomes" id="UP000224460"/>
    </source>
</evidence>
<proteinExistence type="predicted"/>
<keyword evidence="2" id="KW-1185">Reference proteome</keyword>
<accession>A0AC61DFI8</accession>
<name>A0AC61DFI8_9FIRM</name>
<evidence type="ECO:0000313" key="1">
    <source>
        <dbReference type="EMBL" id="PHV71267.1"/>
    </source>
</evidence>
<comment type="caution">
    <text evidence="1">The sequence shown here is derived from an EMBL/GenBank/DDBJ whole genome shotgun (WGS) entry which is preliminary data.</text>
</comment>
<sequence>MRKLERTFIQGLMMLSFIVCLVIGGRRIAIEGQEQGVRIGIRYEDILNMSQEKDQEIGDLLIQFKEAGATTLFIKENTLLPQGKGSLDNEAKQGHIRVLAGYEEANISKAIPQIKAPFIYIVVKEPAIAERIKGHLTHKGIPNRSFNVEDETYIEVRDESSLTTIGVGFPEEGIQVGANLGYEICLGLRAWPKGLEETAAYIVSEINKLPSIGPLYFLEDRISDYDSPELIKLVAEKGVFFREFLAHKQKGFIALVKSVYNHTGTYPVVREFGDDNLKSFSTLDTLNRYKLALKERKDRAFLFNLPQQERMAIQDEESLLELITSFKKEAEKAGYEVGVTQQYDELKPGARTVSTDILVSFIAGLGAIGFFVLLMDDFNRRGLGYGLAIVGIIGYSLILYTRWGLGLKLMALFGAIICPVYAVVTEVKPQKRDYIQGIGALLKICLISFGGGLTIIGTLSRTSYSLGIDLFSGVKLAYLLPILGIVLILFYKYHEEEKHSIRELMQCKVTYLALIIMGILTLFFLIYAIRSGNSAEVPHFEKIIRDTLTKCLGVRPRTKEFLIGYPFLLLVLCWGYQDKYLPLVALGAIGPVSLVNTYAHIHTPLLISLLRSSYGIILGIAIGLVLLVLTNWVISYFQKHYPCHKE</sequence>
<dbReference type="Proteomes" id="UP000224460">
    <property type="component" value="Unassembled WGS sequence"/>
</dbReference>
<gene>
    <name evidence="1" type="ORF">CS063_06130</name>
</gene>
<reference evidence="1" key="1">
    <citation type="submission" date="2017-10" db="EMBL/GenBank/DDBJ databases">
        <title>Genome sequence of cellulolytic Lachnospiraceae bacterium XHS1971 isolated from hotspring sediment.</title>
        <authorList>
            <person name="Vasudevan G."/>
            <person name="Joshi A.J."/>
            <person name="Hivarkar S."/>
            <person name="Lanjekar V.B."/>
            <person name="Dhakephalkar P.K."/>
            <person name="Dagar S."/>
        </authorList>
    </citation>
    <scope>NUCLEOTIDE SEQUENCE</scope>
    <source>
        <strain evidence="1">XHS1971</strain>
    </source>
</reference>
<dbReference type="EMBL" id="PEDL01000004">
    <property type="protein sequence ID" value="PHV71267.1"/>
    <property type="molecule type" value="Genomic_DNA"/>
</dbReference>
<organism evidence="1 2">
    <name type="scientific">Sporanaerobium hydrogeniformans</name>
    <dbReference type="NCBI Taxonomy" id="3072179"/>
    <lineage>
        <taxon>Bacteria</taxon>
        <taxon>Bacillati</taxon>
        <taxon>Bacillota</taxon>
        <taxon>Clostridia</taxon>
        <taxon>Lachnospirales</taxon>
        <taxon>Lachnospiraceae</taxon>
        <taxon>Sporanaerobium</taxon>
    </lineage>
</organism>
<protein>
    <submittedName>
        <fullName evidence="1">Uncharacterized protein</fullName>
    </submittedName>
</protein>